<keyword evidence="1" id="KW-0812">Transmembrane</keyword>
<dbReference type="EMBL" id="MCGH01000002">
    <property type="protein sequence ID" value="ODM06987.1"/>
    <property type="molecule type" value="Genomic_DNA"/>
</dbReference>
<evidence type="ECO:0000313" key="2">
    <source>
        <dbReference type="EMBL" id="ODM06987.1"/>
    </source>
</evidence>
<proteinExistence type="predicted"/>
<comment type="caution">
    <text evidence="2">The sequence shown here is derived from an EMBL/GenBank/DDBJ whole genome shotgun (WGS) entry which is preliminary data.</text>
</comment>
<protein>
    <submittedName>
        <fullName evidence="2">Uncharacterized protein</fullName>
    </submittedName>
</protein>
<feature type="transmembrane region" description="Helical" evidence="1">
    <location>
        <begin position="6"/>
        <end position="28"/>
    </location>
</feature>
<sequence>MTDVQWLLLLLSLLIIVPVIWLVTMGLLRKRDFKRQIEGKRPERKAKENMKISRENPEVNVNMDTERLRFEAQMKQNQRIPH</sequence>
<keyword evidence="1" id="KW-1133">Transmembrane helix</keyword>
<name>A0A1E3AEH5_9FIRM</name>
<evidence type="ECO:0000313" key="3">
    <source>
        <dbReference type="Proteomes" id="UP000094067"/>
    </source>
</evidence>
<keyword evidence="1" id="KW-0472">Membrane</keyword>
<accession>A0A1E3AEH5</accession>
<gene>
    <name evidence="2" type="ORF">BEI61_02877</name>
</gene>
<organism evidence="2 3">
    <name type="scientific">Eisenbergiella tayi</name>
    <dbReference type="NCBI Taxonomy" id="1432052"/>
    <lineage>
        <taxon>Bacteria</taxon>
        <taxon>Bacillati</taxon>
        <taxon>Bacillota</taxon>
        <taxon>Clostridia</taxon>
        <taxon>Lachnospirales</taxon>
        <taxon>Lachnospiraceae</taxon>
        <taxon>Eisenbergiella</taxon>
    </lineage>
</organism>
<reference evidence="2 3" key="1">
    <citation type="submission" date="2016-07" db="EMBL/GenBank/DDBJ databases">
        <title>Characterization of isolates of Eisenbergiella tayi derived from blood cultures, using whole genome sequencing.</title>
        <authorList>
            <person name="Burdz T."/>
            <person name="Wiebe D."/>
            <person name="Huynh C."/>
            <person name="Bernard K."/>
        </authorList>
    </citation>
    <scope>NUCLEOTIDE SEQUENCE [LARGE SCALE GENOMIC DNA]</scope>
    <source>
        <strain evidence="2 3">NML 110608</strain>
    </source>
</reference>
<dbReference type="RefSeq" id="WP_069152744.1">
    <property type="nucleotide sequence ID" value="NZ_CAJLDD010000006.1"/>
</dbReference>
<dbReference type="Proteomes" id="UP000094067">
    <property type="component" value="Unassembled WGS sequence"/>
</dbReference>
<dbReference type="AlphaFoldDB" id="A0A1E3AEH5"/>
<evidence type="ECO:0000256" key="1">
    <source>
        <dbReference type="SAM" id="Phobius"/>
    </source>
</evidence>